<dbReference type="Proteomes" id="UP000245207">
    <property type="component" value="Unassembled WGS sequence"/>
</dbReference>
<reference evidence="2 3" key="1">
    <citation type="journal article" date="2018" name="Mol. Plant">
        <title>The genome of Artemisia annua provides insight into the evolution of Asteraceae family and artemisinin biosynthesis.</title>
        <authorList>
            <person name="Shen Q."/>
            <person name="Zhang L."/>
            <person name="Liao Z."/>
            <person name="Wang S."/>
            <person name="Yan T."/>
            <person name="Shi P."/>
            <person name="Liu M."/>
            <person name="Fu X."/>
            <person name="Pan Q."/>
            <person name="Wang Y."/>
            <person name="Lv Z."/>
            <person name="Lu X."/>
            <person name="Zhang F."/>
            <person name="Jiang W."/>
            <person name="Ma Y."/>
            <person name="Chen M."/>
            <person name="Hao X."/>
            <person name="Li L."/>
            <person name="Tang Y."/>
            <person name="Lv G."/>
            <person name="Zhou Y."/>
            <person name="Sun X."/>
            <person name="Brodelius P.E."/>
            <person name="Rose J.K.C."/>
            <person name="Tang K."/>
        </authorList>
    </citation>
    <scope>NUCLEOTIDE SEQUENCE [LARGE SCALE GENOMIC DNA]</scope>
    <source>
        <strain evidence="3">cv. Huhao1</strain>
        <tissue evidence="2">Leaf</tissue>
    </source>
</reference>
<evidence type="ECO:0000313" key="2">
    <source>
        <dbReference type="EMBL" id="PWA35274.1"/>
    </source>
</evidence>
<feature type="region of interest" description="Disordered" evidence="1">
    <location>
        <begin position="1"/>
        <end position="75"/>
    </location>
</feature>
<gene>
    <name evidence="2" type="ORF">CTI12_AA611090</name>
</gene>
<dbReference type="InterPro" id="IPR040256">
    <property type="entry name" value="At4g02000-like"/>
</dbReference>
<sequence>MSEPYPPPPNPDPINPNSIPPHPGSNEFVRTKRNTRLSGNDAKQPVKNVGMDSKGSLGVKKKSKKGSNRNKGLTKGMEGVVFEGDEAEDMESNEDGIEASEGETEMGMSSSAQVVTAFSENQPHGNPIIMDIITTSMCEKAYGRASFARVLIEVDATNELVDHVEVCYEKLGRSMNLKVEYTWRLPLCTHCKVFGHEFKNCSGRVANVEDKVERAKDDGVNTTKSGEANKGGEEWQEVRRFTRNGASSSRYNGKQSTEFYGNKGGFSNRGRGGYNGRGGMAQRNTNEGNNLRFVPVESSAKKLDDALIMEGKCKAKESVDSVDVGSDEWVQMRSKIDLACELGMEIAESEKIRWSKDLDKYYKDKCNAKAKNKLMEGLRWRVSKLQKDISYGHNNAVMNAKKNADELCKEMMKESGFWECNTIYLPFIDDE</sequence>
<dbReference type="AlphaFoldDB" id="A0A2U1KER5"/>
<name>A0A2U1KER5_ARTAN</name>
<accession>A0A2U1KER5</accession>
<keyword evidence="3" id="KW-1185">Reference proteome</keyword>
<feature type="compositionally biased region" description="Basic residues" evidence="1">
    <location>
        <begin position="59"/>
        <end position="68"/>
    </location>
</feature>
<comment type="caution">
    <text evidence="2">The sequence shown here is derived from an EMBL/GenBank/DDBJ whole genome shotgun (WGS) entry which is preliminary data.</text>
</comment>
<proteinExistence type="predicted"/>
<organism evidence="2 3">
    <name type="scientific">Artemisia annua</name>
    <name type="common">Sweet wormwood</name>
    <dbReference type="NCBI Taxonomy" id="35608"/>
    <lineage>
        <taxon>Eukaryota</taxon>
        <taxon>Viridiplantae</taxon>
        <taxon>Streptophyta</taxon>
        <taxon>Embryophyta</taxon>
        <taxon>Tracheophyta</taxon>
        <taxon>Spermatophyta</taxon>
        <taxon>Magnoliopsida</taxon>
        <taxon>eudicotyledons</taxon>
        <taxon>Gunneridae</taxon>
        <taxon>Pentapetalae</taxon>
        <taxon>asterids</taxon>
        <taxon>campanulids</taxon>
        <taxon>Asterales</taxon>
        <taxon>Asteraceae</taxon>
        <taxon>Asteroideae</taxon>
        <taxon>Anthemideae</taxon>
        <taxon>Artemisiinae</taxon>
        <taxon>Artemisia</taxon>
    </lineage>
</organism>
<feature type="compositionally biased region" description="Polar residues" evidence="1">
    <location>
        <begin position="245"/>
        <end position="259"/>
    </location>
</feature>
<evidence type="ECO:0000256" key="1">
    <source>
        <dbReference type="SAM" id="MobiDB-lite"/>
    </source>
</evidence>
<feature type="region of interest" description="Disordered" evidence="1">
    <location>
        <begin position="245"/>
        <end position="273"/>
    </location>
</feature>
<dbReference type="PANTHER" id="PTHR31286">
    <property type="entry name" value="GLYCINE-RICH CELL WALL STRUCTURAL PROTEIN 1.8-LIKE"/>
    <property type="match status" value="1"/>
</dbReference>
<dbReference type="EMBL" id="PKPP01020326">
    <property type="protein sequence ID" value="PWA35274.1"/>
    <property type="molecule type" value="Genomic_DNA"/>
</dbReference>
<protein>
    <submittedName>
        <fullName evidence="2">Zinc knuckle CX2CX4HX4C</fullName>
    </submittedName>
</protein>
<feature type="compositionally biased region" description="Pro residues" evidence="1">
    <location>
        <begin position="1"/>
        <end position="23"/>
    </location>
</feature>
<dbReference type="PANTHER" id="PTHR31286:SF99">
    <property type="entry name" value="DUF4283 DOMAIN-CONTAINING PROTEIN"/>
    <property type="match status" value="1"/>
</dbReference>
<evidence type="ECO:0000313" key="3">
    <source>
        <dbReference type="Proteomes" id="UP000245207"/>
    </source>
</evidence>